<sequence>DTTKGVRKTPIQAKRYAEDSDNSSDDDGSDAHVRTAHILLAGDLMRRCPLKAEDRRVPRRDHVARCRLSALKASVLRKAAYLSYKRRRVPVSEQTTNITPVPAISLSVHHSLPTSVSSPVLRPLVAQRKRKEREIQINAEATELLLPPSSSPAIRSSSPIAVPRITIHSRTHPTPPVVIALDEVGEDSKPPAPALSAMPMSACTSPSPSFEDIDIA</sequence>
<name>A0A1J8QUI6_9AGAM</name>
<comment type="caution">
    <text evidence="2">The sequence shown here is derived from an EMBL/GenBank/DDBJ whole genome shotgun (WGS) entry which is preliminary data.</text>
</comment>
<dbReference type="Proteomes" id="UP000183567">
    <property type="component" value="Unassembled WGS sequence"/>
</dbReference>
<feature type="compositionally biased region" description="Acidic residues" evidence="1">
    <location>
        <begin position="19"/>
        <end position="28"/>
    </location>
</feature>
<accession>A0A1J8QUI6</accession>
<feature type="non-terminal residue" evidence="2">
    <location>
        <position position="1"/>
    </location>
</feature>
<keyword evidence="3" id="KW-1185">Reference proteome</keyword>
<gene>
    <name evidence="2" type="ORF">AZE42_07519</name>
</gene>
<reference evidence="2 3" key="1">
    <citation type="submission" date="2016-03" db="EMBL/GenBank/DDBJ databases">
        <title>Comparative genomics of the ectomycorrhizal sister species Rhizopogon vinicolor and Rhizopogon vesiculosus (Basidiomycota: Boletales) reveals a divergence of the mating type B locus.</title>
        <authorList>
            <person name="Mujic A.B."/>
            <person name="Kuo A."/>
            <person name="Tritt A."/>
            <person name="Lipzen A."/>
            <person name="Chen C."/>
            <person name="Johnson J."/>
            <person name="Sharma A."/>
            <person name="Barry K."/>
            <person name="Grigoriev I.V."/>
            <person name="Spatafora J.W."/>
        </authorList>
    </citation>
    <scope>NUCLEOTIDE SEQUENCE [LARGE SCALE GENOMIC DNA]</scope>
    <source>
        <strain evidence="2 3">AM-OR11-056</strain>
    </source>
</reference>
<organism evidence="2 3">
    <name type="scientific">Rhizopogon vesiculosus</name>
    <dbReference type="NCBI Taxonomy" id="180088"/>
    <lineage>
        <taxon>Eukaryota</taxon>
        <taxon>Fungi</taxon>
        <taxon>Dikarya</taxon>
        <taxon>Basidiomycota</taxon>
        <taxon>Agaricomycotina</taxon>
        <taxon>Agaricomycetes</taxon>
        <taxon>Agaricomycetidae</taxon>
        <taxon>Boletales</taxon>
        <taxon>Suillineae</taxon>
        <taxon>Rhizopogonaceae</taxon>
        <taxon>Rhizopogon</taxon>
    </lineage>
</organism>
<feature type="region of interest" description="Disordered" evidence="1">
    <location>
        <begin position="1"/>
        <end position="30"/>
    </location>
</feature>
<proteinExistence type="predicted"/>
<dbReference type="EMBL" id="LVVM01004353">
    <property type="protein sequence ID" value="OJA13130.1"/>
    <property type="molecule type" value="Genomic_DNA"/>
</dbReference>
<feature type="region of interest" description="Disordered" evidence="1">
    <location>
        <begin position="185"/>
        <end position="216"/>
    </location>
</feature>
<evidence type="ECO:0000256" key="1">
    <source>
        <dbReference type="SAM" id="MobiDB-lite"/>
    </source>
</evidence>
<dbReference type="AlphaFoldDB" id="A0A1J8QUI6"/>
<evidence type="ECO:0000313" key="3">
    <source>
        <dbReference type="Proteomes" id="UP000183567"/>
    </source>
</evidence>
<protein>
    <submittedName>
        <fullName evidence="2">Uncharacterized protein</fullName>
    </submittedName>
</protein>
<evidence type="ECO:0000313" key="2">
    <source>
        <dbReference type="EMBL" id="OJA13130.1"/>
    </source>
</evidence>